<dbReference type="GO" id="GO:0071949">
    <property type="term" value="F:FAD binding"/>
    <property type="evidence" value="ECO:0007669"/>
    <property type="project" value="InterPro"/>
</dbReference>
<dbReference type="GO" id="GO:0005504">
    <property type="term" value="F:fatty acid binding"/>
    <property type="evidence" value="ECO:0007669"/>
    <property type="project" value="TreeGrafter"/>
</dbReference>
<evidence type="ECO:0000313" key="1">
    <source>
        <dbReference type="EMBL" id="OQR93032.1"/>
    </source>
</evidence>
<proteinExistence type="predicted"/>
<dbReference type="InterPro" id="IPR012258">
    <property type="entry name" value="Acyl-CoA_oxidase"/>
</dbReference>
<gene>
    <name evidence="1" type="ORF">THRCLA_22351</name>
</gene>
<comment type="caution">
    <text evidence="1">The sequence shown here is derived from an EMBL/GenBank/DDBJ whole genome shotgun (WGS) entry which is preliminary data.</text>
</comment>
<dbReference type="GO" id="GO:0005777">
    <property type="term" value="C:peroxisome"/>
    <property type="evidence" value="ECO:0007669"/>
    <property type="project" value="InterPro"/>
</dbReference>
<dbReference type="EMBL" id="JNBS01002286">
    <property type="protein sequence ID" value="OQR93032.1"/>
    <property type="molecule type" value="Genomic_DNA"/>
</dbReference>
<dbReference type="GO" id="GO:0033540">
    <property type="term" value="P:fatty acid beta-oxidation using acyl-CoA oxidase"/>
    <property type="evidence" value="ECO:0007669"/>
    <property type="project" value="TreeGrafter"/>
</dbReference>
<keyword evidence="2" id="KW-1185">Reference proteome</keyword>
<dbReference type="PANTHER" id="PTHR10909:SF250">
    <property type="entry name" value="PEROXISOMAL ACYL-COENZYME A OXIDASE 1"/>
    <property type="match status" value="1"/>
</dbReference>
<name>A0A1V9Z529_9STRA</name>
<dbReference type="STRING" id="74557.A0A1V9Z529"/>
<evidence type="ECO:0000313" key="2">
    <source>
        <dbReference type="Proteomes" id="UP000243217"/>
    </source>
</evidence>
<sequence>ITTTQGFILHSPTVTSPKCWGPGGLGKTANYSIVHARLILSGKDRGVQAFMIPLRDTLTHKTLPGLKIGDIGPKISFQSIDNGNGQS</sequence>
<dbReference type="InterPro" id="IPR046373">
    <property type="entry name" value="Acyl-CoA_Oxase/DH_mid-dom_sf"/>
</dbReference>
<dbReference type="Proteomes" id="UP000243217">
    <property type="component" value="Unassembled WGS sequence"/>
</dbReference>
<accession>A0A1V9Z529</accession>
<dbReference type="Gene3D" id="2.40.110.10">
    <property type="entry name" value="Butyryl-CoA Dehydrogenase, subunit A, domain 2"/>
    <property type="match status" value="1"/>
</dbReference>
<dbReference type="PANTHER" id="PTHR10909">
    <property type="entry name" value="ELECTRON TRANSPORT OXIDOREDUCTASE"/>
    <property type="match status" value="1"/>
</dbReference>
<feature type="non-terminal residue" evidence="1">
    <location>
        <position position="1"/>
    </location>
</feature>
<feature type="non-terminal residue" evidence="1">
    <location>
        <position position="87"/>
    </location>
</feature>
<dbReference type="GO" id="GO:0055088">
    <property type="term" value="P:lipid homeostasis"/>
    <property type="evidence" value="ECO:0007669"/>
    <property type="project" value="TreeGrafter"/>
</dbReference>
<dbReference type="AlphaFoldDB" id="A0A1V9Z529"/>
<reference evidence="1 2" key="1">
    <citation type="journal article" date="2014" name="Genome Biol. Evol.">
        <title>The secreted proteins of Achlya hypogyna and Thraustotheca clavata identify the ancestral oomycete secretome and reveal gene acquisitions by horizontal gene transfer.</title>
        <authorList>
            <person name="Misner I."/>
            <person name="Blouin N."/>
            <person name="Leonard G."/>
            <person name="Richards T.A."/>
            <person name="Lane C.E."/>
        </authorList>
    </citation>
    <scope>NUCLEOTIDE SEQUENCE [LARGE SCALE GENOMIC DNA]</scope>
    <source>
        <strain evidence="1 2">ATCC 34112</strain>
    </source>
</reference>
<dbReference type="OrthoDB" id="538336at2759"/>
<dbReference type="InterPro" id="IPR009100">
    <property type="entry name" value="AcylCoA_DH/oxidase_NM_dom_sf"/>
</dbReference>
<dbReference type="GO" id="GO:0003997">
    <property type="term" value="F:acyl-CoA oxidase activity"/>
    <property type="evidence" value="ECO:0007669"/>
    <property type="project" value="InterPro"/>
</dbReference>
<organism evidence="1 2">
    <name type="scientific">Thraustotheca clavata</name>
    <dbReference type="NCBI Taxonomy" id="74557"/>
    <lineage>
        <taxon>Eukaryota</taxon>
        <taxon>Sar</taxon>
        <taxon>Stramenopiles</taxon>
        <taxon>Oomycota</taxon>
        <taxon>Saprolegniomycetes</taxon>
        <taxon>Saprolegniales</taxon>
        <taxon>Achlyaceae</taxon>
        <taxon>Thraustotheca</taxon>
    </lineage>
</organism>
<protein>
    <submittedName>
        <fullName evidence="1">Acyl-CoA dehydrogenase/oxidase</fullName>
    </submittedName>
</protein>
<dbReference type="SUPFAM" id="SSF56645">
    <property type="entry name" value="Acyl-CoA dehydrogenase NM domain-like"/>
    <property type="match status" value="1"/>
</dbReference>